<dbReference type="PANTHER" id="PTHR37526">
    <property type="entry name" value="PROTEIN TUSB"/>
    <property type="match status" value="1"/>
</dbReference>
<keyword evidence="2" id="KW-1185">Reference proteome</keyword>
<evidence type="ECO:0000313" key="2">
    <source>
        <dbReference type="Proteomes" id="UP000528457"/>
    </source>
</evidence>
<dbReference type="RefSeq" id="WP_166847067.1">
    <property type="nucleotide sequence ID" value="NZ_JAAONY010000002.1"/>
</dbReference>
<dbReference type="PANTHER" id="PTHR37526:SF1">
    <property type="entry name" value="PROTEIN TUSB"/>
    <property type="match status" value="1"/>
</dbReference>
<dbReference type="GO" id="GO:1990228">
    <property type="term" value="C:sulfurtransferase complex"/>
    <property type="evidence" value="ECO:0007669"/>
    <property type="project" value="TreeGrafter"/>
</dbReference>
<dbReference type="GO" id="GO:0002143">
    <property type="term" value="P:tRNA wobble position uridine thiolation"/>
    <property type="evidence" value="ECO:0007669"/>
    <property type="project" value="InterPro"/>
</dbReference>
<dbReference type="Gene3D" id="3.40.1260.10">
    <property type="entry name" value="DsrEFH-like"/>
    <property type="match status" value="1"/>
</dbReference>
<gene>
    <name evidence="1" type="ORF">HNR48_002258</name>
</gene>
<dbReference type="InParanoid" id="A0A7X0MW19"/>
<reference evidence="1 2" key="1">
    <citation type="submission" date="2020-08" db="EMBL/GenBank/DDBJ databases">
        <title>Genomic Encyclopedia of Type Strains, Phase IV (KMG-IV): sequencing the most valuable type-strain genomes for metagenomic binning, comparative biology and taxonomic classification.</title>
        <authorList>
            <person name="Goeker M."/>
        </authorList>
    </citation>
    <scope>NUCLEOTIDE SEQUENCE [LARGE SCALE GENOMIC DNA]</scope>
    <source>
        <strain evidence="1 2">DSM 22368</strain>
    </source>
</reference>
<dbReference type="Proteomes" id="UP000528457">
    <property type="component" value="Unassembled WGS sequence"/>
</dbReference>
<dbReference type="FunCoup" id="A0A7X0MW19">
    <property type="interactions" value="26"/>
</dbReference>
<dbReference type="Pfam" id="PF04077">
    <property type="entry name" value="DsrH"/>
    <property type="match status" value="1"/>
</dbReference>
<name>A0A7X0MW19_9GAMM</name>
<dbReference type="SUPFAM" id="SSF75169">
    <property type="entry name" value="DsrEFH-like"/>
    <property type="match status" value="1"/>
</dbReference>
<sequence length="95" mass="10665">MSSLHILNTANSEPWQSCQTLCQAGDAIVFYADGVALTLQEERLRDLIDKGVKCYALQDDCLARGLSPKPDLLELIDYDIWVSLSTQYKNSPNWS</sequence>
<dbReference type="InterPro" id="IPR007215">
    <property type="entry name" value="Sulphur_relay_TusB/DsrH"/>
</dbReference>
<dbReference type="NCBIfam" id="TIGR03011">
    <property type="entry name" value="sulf_tusB_dsrH"/>
    <property type="match status" value="1"/>
</dbReference>
<evidence type="ECO:0000313" key="1">
    <source>
        <dbReference type="EMBL" id="MBB6521973.1"/>
    </source>
</evidence>
<protein>
    <submittedName>
        <fullName evidence="1">Sulfur relay protein TusB/DsrH</fullName>
    </submittedName>
</protein>
<dbReference type="AlphaFoldDB" id="A0A7X0MW19"/>
<dbReference type="EMBL" id="JACHHT010000002">
    <property type="protein sequence ID" value="MBB6521973.1"/>
    <property type="molecule type" value="Genomic_DNA"/>
</dbReference>
<proteinExistence type="predicted"/>
<dbReference type="InterPro" id="IPR027396">
    <property type="entry name" value="DsrEFH-like"/>
</dbReference>
<accession>A0A7X0MW19</accession>
<organism evidence="1 2">
    <name type="scientific">Pseudoteredinibacter isoporae</name>
    <dbReference type="NCBI Taxonomy" id="570281"/>
    <lineage>
        <taxon>Bacteria</taxon>
        <taxon>Pseudomonadati</taxon>
        <taxon>Pseudomonadota</taxon>
        <taxon>Gammaproteobacteria</taxon>
        <taxon>Cellvibrionales</taxon>
        <taxon>Cellvibrionaceae</taxon>
        <taxon>Pseudoteredinibacter</taxon>
    </lineage>
</organism>
<comment type="caution">
    <text evidence="1">The sequence shown here is derived from an EMBL/GenBank/DDBJ whole genome shotgun (WGS) entry which is preliminary data.</text>
</comment>